<dbReference type="KEGG" id="glj:GKIL_1619"/>
<keyword evidence="5 8" id="KW-1278">Translocase</keyword>
<gene>
    <name evidence="8 9" type="primary">ndhN</name>
    <name evidence="9" type="ORF">GKIL_1619</name>
</gene>
<dbReference type="PANTHER" id="PTHR35515:SF1">
    <property type="entry name" value="NAD(P)H-QUINONE OXIDOREDUCTASE SUBUNIT N, CHLOROPLASTIC"/>
    <property type="match status" value="1"/>
</dbReference>
<comment type="function">
    <text evidence="8">NDH-1 shuttles electrons from an unknown electron donor, via FMN and iron-sulfur (Fe-S) centers, to quinones in the respiratory and/or the photosynthetic chain. The immediate electron acceptor for the enzyme in this species is believed to be plastoquinone. Couples the redox reaction to proton translocation, and thus conserves the redox energy in a proton gradient. Cyanobacterial NDH-1 also plays a role in inorganic carbon-concentration.</text>
</comment>
<dbReference type="HAMAP" id="MF_01353">
    <property type="entry name" value="NDH1_NDH1N"/>
    <property type="match status" value="1"/>
</dbReference>
<comment type="similarity">
    <text evidence="8">Belongs to the complex I NdhN subunit family.</text>
</comment>
<keyword evidence="2 8" id="KW-0874">Quinone</keyword>
<keyword evidence="8" id="KW-0997">Cell inner membrane</keyword>
<evidence type="ECO:0000256" key="1">
    <source>
        <dbReference type="ARBA" id="ARBA00022448"/>
    </source>
</evidence>
<dbReference type="PATRIC" id="fig|1183438.3.peg.1593"/>
<dbReference type="EC" id="7.1.1.-" evidence="8"/>
<dbReference type="AlphaFoldDB" id="U5QJN7"/>
<sequence>MPLLNLVPDNGTRFVAAVEKQGALALWFPPEGGLEGNYQRRLRGAGYRTQLLSARGLGDLSRFLLESHGVRPAHLGKKEKRVFDLPPELAIYMDNLPPSARGFVLWLIEGKVLSLAELEYLSMLPAAVAKLKIVIELGSDRGIRWLPLAEAVSKMAEGS</sequence>
<keyword evidence="10" id="KW-1185">Reference proteome</keyword>
<comment type="subcellular location">
    <subcellularLocation>
        <location evidence="8">Cell inner membrane</location>
        <topology evidence="8">Peripheral membrane protein</topology>
        <orientation evidence="8">Cytoplasmic side</orientation>
    </subcellularLocation>
</comment>
<proteinExistence type="inferred from homology"/>
<comment type="subunit">
    <text evidence="8">NDH-1 can be composed of about 15 different subunits; different subcomplexes with different compositions have been identified which probably have different functions.</text>
</comment>
<dbReference type="HOGENOM" id="CLU_087432_0_0_3"/>
<reference evidence="9 10" key="1">
    <citation type="journal article" date="2013" name="PLoS ONE">
        <title>Cultivation and Complete Genome Sequencing of Gloeobacter kilaueensis sp. nov., from a Lava Cave in Kilauea Caldera, Hawai'i.</title>
        <authorList>
            <person name="Saw J.H."/>
            <person name="Schatz M."/>
            <person name="Brown M.V."/>
            <person name="Kunkel D.D."/>
            <person name="Foster J.S."/>
            <person name="Shick H."/>
            <person name="Christensen S."/>
            <person name="Hou S."/>
            <person name="Wan X."/>
            <person name="Donachie S.P."/>
        </authorList>
    </citation>
    <scope>NUCLEOTIDE SEQUENCE [LARGE SCALE GENOMIC DNA]</scope>
    <source>
        <strain evidence="10">JS</strain>
    </source>
</reference>
<organism evidence="9 10">
    <name type="scientific">Gloeobacter kilaueensis (strain ATCC BAA-2537 / CCAP 1431/1 / ULC 316 / JS1)</name>
    <dbReference type="NCBI Taxonomy" id="1183438"/>
    <lineage>
        <taxon>Bacteria</taxon>
        <taxon>Bacillati</taxon>
        <taxon>Cyanobacteriota</taxon>
        <taxon>Cyanophyceae</taxon>
        <taxon>Gloeobacterales</taxon>
        <taxon>Gloeobacteraceae</taxon>
        <taxon>Gloeobacter</taxon>
    </lineage>
</organism>
<protein>
    <recommendedName>
        <fullName evidence="8">NAD(P)H-quinone oxidoreductase subunit N</fullName>
        <ecNumber evidence="8">7.1.1.-</ecNumber>
    </recommendedName>
    <alternativeName>
        <fullName evidence="8">NAD(P)H dehydrogenase I subunit N</fullName>
        <shortName evidence="8">NDH-1 subunit N</shortName>
        <shortName evidence="8">NDH-N</shortName>
    </alternativeName>
</protein>
<keyword evidence="1 8" id="KW-0813">Transport</keyword>
<dbReference type="PANTHER" id="PTHR35515">
    <property type="entry name" value="NAD(P)H-QUINONE OXIDOREDUCTASE SUBUNIT N, CHLOROPLASTIC"/>
    <property type="match status" value="1"/>
</dbReference>
<evidence type="ECO:0000256" key="4">
    <source>
        <dbReference type="ARBA" id="ARBA00022957"/>
    </source>
</evidence>
<keyword evidence="7 8" id="KW-0472">Membrane</keyword>
<evidence type="ECO:0000313" key="9">
    <source>
        <dbReference type="EMBL" id="AGY57865.1"/>
    </source>
</evidence>
<name>U5QJN7_GLOK1</name>
<evidence type="ECO:0000256" key="3">
    <source>
        <dbReference type="ARBA" id="ARBA00022857"/>
    </source>
</evidence>
<evidence type="ECO:0000256" key="5">
    <source>
        <dbReference type="ARBA" id="ARBA00022967"/>
    </source>
</evidence>
<dbReference type="GO" id="GO:0005886">
    <property type="term" value="C:plasma membrane"/>
    <property type="evidence" value="ECO:0007669"/>
    <property type="project" value="UniProtKB-SubCell"/>
</dbReference>
<dbReference type="OrthoDB" id="510798at2"/>
<evidence type="ECO:0000256" key="6">
    <source>
        <dbReference type="ARBA" id="ARBA00023027"/>
    </source>
</evidence>
<keyword evidence="8" id="KW-1003">Cell membrane</keyword>
<keyword evidence="3 8" id="KW-0521">NADP</keyword>
<evidence type="ECO:0000313" key="10">
    <source>
        <dbReference type="Proteomes" id="UP000017396"/>
    </source>
</evidence>
<dbReference type="STRING" id="1183438.GKIL_1619"/>
<dbReference type="Pfam" id="PF11909">
    <property type="entry name" value="NdhN"/>
    <property type="match status" value="1"/>
</dbReference>
<dbReference type="GO" id="GO:0048038">
    <property type="term" value="F:quinone binding"/>
    <property type="evidence" value="ECO:0007669"/>
    <property type="project" value="UniProtKB-KW"/>
</dbReference>
<dbReference type="eggNOG" id="ENOG502ZBMI">
    <property type="taxonomic scope" value="Bacteria"/>
</dbReference>
<evidence type="ECO:0000256" key="2">
    <source>
        <dbReference type="ARBA" id="ARBA00022719"/>
    </source>
</evidence>
<dbReference type="GO" id="GO:0016655">
    <property type="term" value="F:oxidoreductase activity, acting on NAD(P)H, quinone or similar compound as acceptor"/>
    <property type="evidence" value="ECO:0007669"/>
    <property type="project" value="UniProtKB-UniRule"/>
</dbReference>
<comment type="catalytic activity">
    <reaction evidence="8">
        <text>a plastoquinone + NADH + (n+1) H(+)(in) = a plastoquinol + NAD(+) + n H(+)(out)</text>
        <dbReference type="Rhea" id="RHEA:42608"/>
        <dbReference type="Rhea" id="RHEA-COMP:9561"/>
        <dbReference type="Rhea" id="RHEA-COMP:9562"/>
        <dbReference type="ChEBI" id="CHEBI:15378"/>
        <dbReference type="ChEBI" id="CHEBI:17757"/>
        <dbReference type="ChEBI" id="CHEBI:57540"/>
        <dbReference type="ChEBI" id="CHEBI:57945"/>
        <dbReference type="ChEBI" id="CHEBI:62192"/>
    </reaction>
</comment>
<keyword evidence="9" id="KW-0560">Oxidoreductase</keyword>
<keyword evidence="4 8" id="KW-0618">Plastoquinone</keyword>
<dbReference type="EMBL" id="CP003587">
    <property type="protein sequence ID" value="AGY57865.1"/>
    <property type="molecule type" value="Genomic_DNA"/>
</dbReference>
<dbReference type="InterPro" id="IPR020874">
    <property type="entry name" value="NAD(P)H-quinone_OxRdtase_su_N"/>
</dbReference>
<dbReference type="RefSeq" id="WP_023172980.1">
    <property type="nucleotide sequence ID" value="NC_022600.1"/>
</dbReference>
<comment type="catalytic activity">
    <reaction evidence="8">
        <text>a plastoquinone + NADPH + (n+1) H(+)(in) = a plastoquinol + NADP(+) + n H(+)(out)</text>
        <dbReference type="Rhea" id="RHEA:42612"/>
        <dbReference type="Rhea" id="RHEA-COMP:9561"/>
        <dbReference type="Rhea" id="RHEA-COMP:9562"/>
        <dbReference type="ChEBI" id="CHEBI:15378"/>
        <dbReference type="ChEBI" id="CHEBI:17757"/>
        <dbReference type="ChEBI" id="CHEBI:57783"/>
        <dbReference type="ChEBI" id="CHEBI:58349"/>
        <dbReference type="ChEBI" id="CHEBI:62192"/>
    </reaction>
</comment>
<evidence type="ECO:0000256" key="7">
    <source>
        <dbReference type="ARBA" id="ARBA00023136"/>
    </source>
</evidence>
<dbReference type="Proteomes" id="UP000017396">
    <property type="component" value="Chromosome"/>
</dbReference>
<keyword evidence="6 8" id="KW-0520">NAD</keyword>
<accession>U5QJN7</accession>
<evidence type="ECO:0000256" key="8">
    <source>
        <dbReference type="HAMAP-Rule" id="MF_01353"/>
    </source>
</evidence>